<dbReference type="InterPro" id="IPR036282">
    <property type="entry name" value="Glutathione-S-Trfase_C_sf"/>
</dbReference>
<evidence type="ECO:0000259" key="1">
    <source>
        <dbReference type="PROSITE" id="PS50404"/>
    </source>
</evidence>
<feature type="domain" description="GST N-terminal" evidence="1">
    <location>
        <begin position="1"/>
        <end position="84"/>
    </location>
</feature>
<dbReference type="InterPro" id="IPR036249">
    <property type="entry name" value="Thioredoxin-like_sf"/>
</dbReference>
<protein>
    <submittedName>
        <fullName evidence="3">Glutathione S-transferase</fullName>
    </submittedName>
</protein>
<dbReference type="InterPro" id="IPR040079">
    <property type="entry name" value="Glutathione_S-Trfase"/>
</dbReference>
<dbReference type="PROSITE" id="PS50404">
    <property type="entry name" value="GST_NTER"/>
    <property type="match status" value="1"/>
</dbReference>
<dbReference type="RefSeq" id="WP_094455235.1">
    <property type="nucleotide sequence ID" value="NZ_NOXU01000025.1"/>
</dbReference>
<evidence type="ECO:0000259" key="2">
    <source>
        <dbReference type="PROSITE" id="PS50405"/>
    </source>
</evidence>
<feature type="domain" description="GST C-terminal" evidence="2">
    <location>
        <begin position="89"/>
        <end position="210"/>
    </location>
</feature>
<dbReference type="InterPro" id="IPR004045">
    <property type="entry name" value="Glutathione_S-Trfase_N"/>
</dbReference>
<reference evidence="3 4" key="1">
    <citation type="submission" date="2017-07" db="EMBL/GenBank/DDBJ databases">
        <title>Niveispirillum cyanobacteriorum sp. nov., isolated from cyanobacterial aggregates in a eutrophic lake.</title>
        <authorList>
            <person name="Cai H."/>
        </authorList>
    </citation>
    <scope>NUCLEOTIDE SEQUENCE [LARGE SCALE GENOMIC DNA]</scope>
    <source>
        <strain evidence="4">TH1-14</strain>
    </source>
</reference>
<dbReference type="GO" id="GO:0016740">
    <property type="term" value="F:transferase activity"/>
    <property type="evidence" value="ECO:0007669"/>
    <property type="project" value="UniProtKB-KW"/>
</dbReference>
<dbReference type="AlphaFoldDB" id="A0A255Z3Q8"/>
<dbReference type="Proteomes" id="UP000216998">
    <property type="component" value="Unassembled WGS sequence"/>
</dbReference>
<keyword evidence="4" id="KW-1185">Reference proteome</keyword>
<dbReference type="SFLD" id="SFLDG00358">
    <property type="entry name" value="Main_(cytGST)"/>
    <property type="match status" value="1"/>
</dbReference>
<dbReference type="SUPFAM" id="SSF52833">
    <property type="entry name" value="Thioredoxin-like"/>
    <property type="match status" value="1"/>
</dbReference>
<dbReference type="PANTHER" id="PTHR44051">
    <property type="entry name" value="GLUTATHIONE S-TRANSFERASE-RELATED"/>
    <property type="match status" value="1"/>
</dbReference>
<dbReference type="PROSITE" id="PS50405">
    <property type="entry name" value="GST_CTER"/>
    <property type="match status" value="1"/>
</dbReference>
<dbReference type="SFLD" id="SFLDG01150">
    <property type="entry name" value="Main.1:_Beta-like"/>
    <property type="match status" value="1"/>
</dbReference>
<dbReference type="SUPFAM" id="SSF47616">
    <property type="entry name" value="GST C-terminal domain-like"/>
    <property type="match status" value="1"/>
</dbReference>
<dbReference type="SFLD" id="SFLDS00019">
    <property type="entry name" value="Glutathione_Transferase_(cytos"/>
    <property type="match status" value="1"/>
</dbReference>
<dbReference type="PANTHER" id="PTHR44051:SF19">
    <property type="entry name" value="DISULFIDE-BOND OXIDOREDUCTASE YFCG"/>
    <property type="match status" value="1"/>
</dbReference>
<dbReference type="Pfam" id="PF13409">
    <property type="entry name" value="GST_N_2"/>
    <property type="match status" value="1"/>
</dbReference>
<gene>
    <name evidence="3" type="ORF">CHU95_07280</name>
</gene>
<dbReference type="InterPro" id="IPR010987">
    <property type="entry name" value="Glutathione-S-Trfase_C-like"/>
</dbReference>
<dbReference type="Pfam" id="PF00043">
    <property type="entry name" value="GST_C"/>
    <property type="match status" value="1"/>
</dbReference>
<sequence>MTEPLRILGKESSINVRKVLWTCREVGRDFVREDWGSGFQPVDTHEFRAMNPNAQVPVVQVADGYLWESNSICRFLAAEAGRADLLPRAPLARARVEMWMDWQATELNPAWRYAFMALVRKSPAFADLDAIAAGVAGWNRQMGILEGQLTKTGAYVAGPDFTLADIVLGLSTNRWKMTPMERPYLPAVADWWARLGARPGFREFGANGVA</sequence>
<dbReference type="Gene3D" id="3.40.30.10">
    <property type="entry name" value="Glutaredoxin"/>
    <property type="match status" value="1"/>
</dbReference>
<organism evidence="3 4">
    <name type="scientific">Niveispirillum lacus</name>
    <dbReference type="NCBI Taxonomy" id="1981099"/>
    <lineage>
        <taxon>Bacteria</taxon>
        <taxon>Pseudomonadati</taxon>
        <taxon>Pseudomonadota</taxon>
        <taxon>Alphaproteobacteria</taxon>
        <taxon>Rhodospirillales</taxon>
        <taxon>Azospirillaceae</taxon>
        <taxon>Niveispirillum</taxon>
    </lineage>
</organism>
<keyword evidence="3" id="KW-0808">Transferase</keyword>
<dbReference type="EMBL" id="NOXU01000025">
    <property type="protein sequence ID" value="OYQ35525.1"/>
    <property type="molecule type" value="Genomic_DNA"/>
</dbReference>
<name>A0A255Z3Q8_9PROT</name>
<dbReference type="Gene3D" id="1.20.1050.10">
    <property type="match status" value="1"/>
</dbReference>
<evidence type="ECO:0000313" key="3">
    <source>
        <dbReference type="EMBL" id="OYQ35525.1"/>
    </source>
</evidence>
<dbReference type="OrthoDB" id="9810080at2"/>
<dbReference type="InterPro" id="IPR004046">
    <property type="entry name" value="GST_C"/>
</dbReference>
<evidence type="ECO:0000313" key="4">
    <source>
        <dbReference type="Proteomes" id="UP000216998"/>
    </source>
</evidence>
<proteinExistence type="predicted"/>
<comment type="caution">
    <text evidence="3">The sequence shown here is derived from an EMBL/GenBank/DDBJ whole genome shotgun (WGS) entry which is preliminary data.</text>
</comment>
<accession>A0A255Z3Q8</accession>